<organism evidence="1 2">
    <name type="scientific">Camellia lanceoleosa</name>
    <dbReference type="NCBI Taxonomy" id="1840588"/>
    <lineage>
        <taxon>Eukaryota</taxon>
        <taxon>Viridiplantae</taxon>
        <taxon>Streptophyta</taxon>
        <taxon>Embryophyta</taxon>
        <taxon>Tracheophyta</taxon>
        <taxon>Spermatophyta</taxon>
        <taxon>Magnoliopsida</taxon>
        <taxon>eudicotyledons</taxon>
        <taxon>Gunneridae</taxon>
        <taxon>Pentapetalae</taxon>
        <taxon>asterids</taxon>
        <taxon>Ericales</taxon>
        <taxon>Theaceae</taxon>
        <taxon>Camellia</taxon>
    </lineage>
</organism>
<reference evidence="1 2" key="1">
    <citation type="journal article" date="2022" name="Plant J.">
        <title>Chromosome-level genome of Camellia lanceoleosa provides a valuable resource for understanding genome evolution and self-incompatibility.</title>
        <authorList>
            <person name="Gong W."/>
            <person name="Xiao S."/>
            <person name="Wang L."/>
            <person name="Liao Z."/>
            <person name="Chang Y."/>
            <person name="Mo W."/>
            <person name="Hu G."/>
            <person name="Li W."/>
            <person name="Zhao G."/>
            <person name="Zhu H."/>
            <person name="Hu X."/>
            <person name="Ji K."/>
            <person name="Xiang X."/>
            <person name="Song Q."/>
            <person name="Yuan D."/>
            <person name="Jin S."/>
            <person name="Zhang L."/>
        </authorList>
    </citation>
    <scope>NUCLEOTIDE SEQUENCE [LARGE SCALE GENOMIC DNA]</scope>
    <source>
        <strain evidence="1">SQ_2022a</strain>
    </source>
</reference>
<name>A0ACC0J3E6_9ERIC</name>
<evidence type="ECO:0000313" key="2">
    <source>
        <dbReference type="Proteomes" id="UP001060215"/>
    </source>
</evidence>
<comment type="caution">
    <text evidence="1">The sequence shown here is derived from an EMBL/GenBank/DDBJ whole genome shotgun (WGS) entry which is preliminary data.</text>
</comment>
<sequence length="394" mass="42097">MCVFSFKVANSRKSGKISVRLRGGSDEEQERERDELLYGYQYSREMEMSAMVSALTHVVSGGDLTRDDDITGGGGSGGGCGGGGGGGSSSVGEKRGREEGGGGGGGISEPVARVCTAYADFPFGGSSVTFKEGSISRTSSMAAAETTYTYETSESCGRGGGGGVGGAEERRKYRGVRQRPWGKWAAEIRDPYKAARVWLGTFDTAEAAAMAYDEAALRFRGNKAKLNFPENVRLRHSPPTAVSNPPNANTNDSLVSVPTSSEPIVHSQPSYHHNLELQRMSTDYMNYYNNSQWNYSDDNNELLLRQPTSFSLLDQMMLSSSSMGSHFQSSSSSSVRYPVSSSSSSPPLPPSSVPRLFQAQPPHELGPPTTGHSSHTDFLAATWSDSTHQPSSSG</sequence>
<dbReference type="Proteomes" id="UP001060215">
    <property type="component" value="Chromosome 1"/>
</dbReference>
<proteinExistence type="predicted"/>
<protein>
    <submittedName>
        <fullName evidence="1">Ethylene-responsive transcription factor ABR1</fullName>
    </submittedName>
</protein>
<accession>A0ACC0J3E6</accession>
<dbReference type="EMBL" id="CM045758">
    <property type="protein sequence ID" value="KAI8030756.1"/>
    <property type="molecule type" value="Genomic_DNA"/>
</dbReference>
<keyword evidence="2" id="KW-1185">Reference proteome</keyword>
<evidence type="ECO:0000313" key="1">
    <source>
        <dbReference type="EMBL" id="KAI8030756.1"/>
    </source>
</evidence>
<gene>
    <name evidence="1" type="ORF">LOK49_LG01G02021</name>
</gene>